<dbReference type="EMBL" id="JTDY01000366">
    <property type="protein sequence ID" value="KOB77513.1"/>
    <property type="molecule type" value="Genomic_DNA"/>
</dbReference>
<feature type="non-terminal residue" evidence="2">
    <location>
        <position position="167"/>
    </location>
</feature>
<evidence type="ECO:0000313" key="2">
    <source>
        <dbReference type="EMBL" id="KOB77513.1"/>
    </source>
</evidence>
<gene>
    <name evidence="2" type="ORF">OBRU01_03337</name>
</gene>
<dbReference type="AlphaFoldDB" id="A0A0L7LPR4"/>
<evidence type="ECO:0000313" key="3">
    <source>
        <dbReference type="Proteomes" id="UP000037510"/>
    </source>
</evidence>
<keyword evidence="3" id="KW-1185">Reference proteome</keyword>
<comment type="caution">
    <text evidence="2">The sequence shown here is derived from an EMBL/GenBank/DDBJ whole genome shotgun (WGS) entry which is preliminary data.</text>
</comment>
<dbReference type="Proteomes" id="UP000037510">
    <property type="component" value="Unassembled WGS sequence"/>
</dbReference>
<dbReference type="Gene3D" id="2.40.128.20">
    <property type="match status" value="1"/>
</dbReference>
<dbReference type="SUPFAM" id="SSF50814">
    <property type="entry name" value="Lipocalins"/>
    <property type="match status" value="1"/>
</dbReference>
<feature type="region of interest" description="Disordered" evidence="1">
    <location>
        <begin position="146"/>
        <end position="167"/>
    </location>
</feature>
<protein>
    <submittedName>
        <fullName evidence="2">Putative Allergen</fullName>
    </submittedName>
</protein>
<proteinExistence type="predicted"/>
<accession>A0A0L7LPR4</accession>
<evidence type="ECO:0000256" key="1">
    <source>
        <dbReference type="SAM" id="MobiDB-lite"/>
    </source>
</evidence>
<reference evidence="2 3" key="1">
    <citation type="journal article" date="2015" name="Genome Biol. Evol.">
        <title>The genome of winter moth (Operophtera brumata) provides a genomic perspective on sexual dimorphism and phenology.</title>
        <authorList>
            <person name="Derks M.F."/>
            <person name="Smit S."/>
            <person name="Salis L."/>
            <person name="Schijlen E."/>
            <person name="Bossers A."/>
            <person name="Mateman C."/>
            <person name="Pijl A.S."/>
            <person name="de Ridder D."/>
            <person name="Groenen M.A."/>
            <person name="Visser M.E."/>
            <person name="Megens H.J."/>
        </authorList>
    </citation>
    <scope>NUCLEOTIDE SEQUENCE [LARGE SCALE GENOMIC DNA]</scope>
    <source>
        <strain evidence="2">WM2013NL</strain>
        <tissue evidence="2">Head and thorax</tissue>
    </source>
</reference>
<organism evidence="2 3">
    <name type="scientific">Operophtera brumata</name>
    <name type="common">Winter moth</name>
    <name type="synonym">Phalaena brumata</name>
    <dbReference type="NCBI Taxonomy" id="104452"/>
    <lineage>
        <taxon>Eukaryota</taxon>
        <taxon>Metazoa</taxon>
        <taxon>Ecdysozoa</taxon>
        <taxon>Arthropoda</taxon>
        <taxon>Hexapoda</taxon>
        <taxon>Insecta</taxon>
        <taxon>Pterygota</taxon>
        <taxon>Neoptera</taxon>
        <taxon>Endopterygota</taxon>
        <taxon>Lepidoptera</taxon>
        <taxon>Glossata</taxon>
        <taxon>Ditrysia</taxon>
        <taxon>Geometroidea</taxon>
        <taxon>Geometridae</taxon>
        <taxon>Larentiinae</taxon>
        <taxon>Operophtera</taxon>
    </lineage>
</organism>
<name>A0A0L7LPR4_OPEBR</name>
<sequence>MEAYYGLKYKLDHEENFDDLLVFLAGTLSPVQSITKNDDGTYSLHFSSLVVSYDVVFTPGVEFEETKPGGVKTTTAKGLDKVRKLAATLSPVQSITKNDDGTYSLHFSSLVVSYDVVFTPGVECGVSRCRCHGDLAPGRGILTPVVSAPPPASLRSSDTRYEKAQPP</sequence>
<feature type="compositionally biased region" description="Basic and acidic residues" evidence="1">
    <location>
        <begin position="157"/>
        <end position="167"/>
    </location>
</feature>
<dbReference type="InterPro" id="IPR012674">
    <property type="entry name" value="Calycin"/>
</dbReference>